<evidence type="ECO:0000256" key="1">
    <source>
        <dbReference type="ARBA" id="ARBA00022679"/>
    </source>
</evidence>
<keyword evidence="2" id="KW-0012">Acyltransferase</keyword>
<dbReference type="InterPro" id="IPR000182">
    <property type="entry name" value="GNAT_dom"/>
</dbReference>
<evidence type="ECO:0000256" key="2">
    <source>
        <dbReference type="ARBA" id="ARBA00023315"/>
    </source>
</evidence>
<dbReference type="SUPFAM" id="SSF55729">
    <property type="entry name" value="Acyl-CoA N-acyltransferases (Nat)"/>
    <property type="match status" value="2"/>
</dbReference>
<organism evidence="4 5">
    <name type="scientific">Ktedonospora formicarum</name>
    <dbReference type="NCBI Taxonomy" id="2778364"/>
    <lineage>
        <taxon>Bacteria</taxon>
        <taxon>Bacillati</taxon>
        <taxon>Chloroflexota</taxon>
        <taxon>Ktedonobacteria</taxon>
        <taxon>Ktedonobacterales</taxon>
        <taxon>Ktedonobacteraceae</taxon>
        <taxon>Ktedonospora</taxon>
    </lineage>
</organism>
<comment type="caution">
    <text evidence="4">The sequence shown here is derived from an EMBL/GenBank/DDBJ whole genome shotgun (WGS) entry which is preliminary data.</text>
</comment>
<reference evidence="4" key="1">
    <citation type="submission" date="2020-10" db="EMBL/GenBank/DDBJ databases">
        <title>Taxonomic study of unclassified bacteria belonging to the class Ktedonobacteria.</title>
        <authorList>
            <person name="Yabe S."/>
            <person name="Wang C.M."/>
            <person name="Zheng Y."/>
            <person name="Sakai Y."/>
            <person name="Cavaletti L."/>
            <person name="Monciardini P."/>
            <person name="Donadio S."/>
        </authorList>
    </citation>
    <scope>NUCLEOTIDE SEQUENCE</scope>
    <source>
        <strain evidence="4">SOSP1-1</strain>
    </source>
</reference>
<dbReference type="PANTHER" id="PTHR43877">
    <property type="entry name" value="AMINOALKYLPHOSPHONATE N-ACETYLTRANSFERASE-RELATED-RELATED"/>
    <property type="match status" value="1"/>
</dbReference>
<proteinExistence type="predicted"/>
<evidence type="ECO:0000313" key="4">
    <source>
        <dbReference type="EMBL" id="GHO49022.1"/>
    </source>
</evidence>
<name>A0A8J3I2R3_9CHLR</name>
<protein>
    <recommendedName>
        <fullName evidence="3">N-acetyltransferase domain-containing protein</fullName>
    </recommendedName>
</protein>
<accession>A0A8J3I2R3</accession>
<dbReference type="InterPro" id="IPR016181">
    <property type="entry name" value="Acyl_CoA_acyltransferase"/>
</dbReference>
<dbReference type="InterPro" id="IPR050832">
    <property type="entry name" value="Bact_Acetyltransf"/>
</dbReference>
<evidence type="ECO:0000313" key="5">
    <source>
        <dbReference type="Proteomes" id="UP000612362"/>
    </source>
</evidence>
<dbReference type="CDD" id="cd04301">
    <property type="entry name" value="NAT_SF"/>
    <property type="match status" value="1"/>
</dbReference>
<feature type="domain" description="N-acetyltransferase" evidence="3">
    <location>
        <begin position="173"/>
        <end position="321"/>
    </location>
</feature>
<dbReference type="PANTHER" id="PTHR43877:SF2">
    <property type="entry name" value="AMINOALKYLPHOSPHONATE N-ACETYLTRANSFERASE-RELATED"/>
    <property type="match status" value="1"/>
</dbReference>
<keyword evidence="5" id="KW-1185">Reference proteome</keyword>
<gene>
    <name evidence="4" type="ORF">KSX_71850</name>
</gene>
<dbReference type="GO" id="GO:0016747">
    <property type="term" value="F:acyltransferase activity, transferring groups other than amino-acyl groups"/>
    <property type="evidence" value="ECO:0007669"/>
    <property type="project" value="InterPro"/>
</dbReference>
<dbReference type="PROSITE" id="PS51186">
    <property type="entry name" value="GNAT"/>
    <property type="match status" value="2"/>
</dbReference>
<dbReference type="EMBL" id="BNJF01000004">
    <property type="protein sequence ID" value="GHO49022.1"/>
    <property type="molecule type" value="Genomic_DNA"/>
</dbReference>
<keyword evidence="1" id="KW-0808">Transferase</keyword>
<feature type="domain" description="N-acetyltransferase" evidence="3">
    <location>
        <begin position="11"/>
        <end position="165"/>
    </location>
</feature>
<dbReference type="Proteomes" id="UP000612362">
    <property type="component" value="Unassembled WGS sequence"/>
</dbReference>
<dbReference type="Pfam" id="PF00583">
    <property type="entry name" value="Acetyltransf_1"/>
    <property type="match status" value="1"/>
</dbReference>
<dbReference type="RefSeq" id="WP_220198141.1">
    <property type="nucleotide sequence ID" value="NZ_BNJF01000004.1"/>
</dbReference>
<evidence type="ECO:0000259" key="3">
    <source>
        <dbReference type="PROSITE" id="PS51186"/>
    </source>
</evidence>
<dbReference type="AlphaFoldDB" id="A0A8J3I2R3"/>
<dbReference type="Gene3D" id="3.40.630.30">
    <property type="match status" value="1"/>
</dbReference>
<sequence length="321" mass="36975">MTGKTQLPEGLSTRPATEGDFASIYEIMRTYEFTHGGKAETTLEDIRQTHLAPGVSLAKDSCLTFDQTGQLVGYMRLRQEQYAKFTLLLRVQEGYLDPRLGEYLLELAETWARERMIQAKPGVRVIFTSLLPSTDAIGCHRYEHAGLREVRRYWEMEMEMHKAPPVPIWPEGIVLRPYVPGRDERLAYELVEVAFQDIWGNIPLRFEEFRHRTVERPTFDPSLWFLAYQDAQAVGAALCRNEREFGWIDDLAVLRLARGKGLGTTLLLHSLGELYRRGQHKVRLDVDSQSLTGAQRIYQRVGMQTVKELVRYEKELRAGVD</sequence>